<protein>
    <submittedName>
        <fullName evidence="6">C-type cytochrome</fullName>
    </submittedName>
</protein>
<dbReference type="Gene3D" id="1.25.10.10">
    <property type="entry name" value="Leucine-rich Repeat Variant"/>
    <property type="match status" value="1"/>
</dbReference>
<dbReference type="PROSITE" id="PS51257">
    <property type="entry name" value="PROKAR_LIPOPROTEIN"/>
    <property type="match status" value="1"/>
</dbReference>
<proteinExistence type="predicted"/>
<comment type="caution">
    <text evidence="6">The sequence shown here is derived from an EMBL/GenBank/DDBJ whole genome shotgun (WGS) entry which is preliminary data.</text>
</comment>
<keyword evidence="2 4" id="KW-0479">Metal-binding</keyword>
<dbReference type="InterPro" id="IPR011989">
    <property type="entry name" value="ARM-like"/>
</dbReference>
<dbReference type="InterPro" id="IPR009056">
    <property type="entry name" value="Cyt_c-like_dom"/>
</dbReference>
<feature type="domain" description="Cytochrome c" evidence="5">
    <location>
        <begin position="760"/>
        <end position="895"/>
    </location>
</feature>
<organism evidence="6 7">
    <name type="scientific">Euzebyella saccharophila</name>
    <dbReference type="NCBI Taxonomy" id="679664"/>
    <lineage>
        <taxon>Bacteria</taxon>
        <taxon>Pseudomonadati</taxon>
        <taxon>Bacteroidota</taxon>
        <taxon>Flavobacteriia</taxon>
        <taxon>Flavobacteriales</taxon>
        <taxon>Flavobacteriaceae</taxon>
        <taxon>Euzebyella</taxon>
    </lineage>
</organism>
<evidence type="ECO:0000256" key="1">
    <source>
        <dbReference type="ARBA" id="ARBA00022617"/>
    </source>
</evidence>
<dbReference type="Gene3D" id="2.120.10.30">
    <property type="entry name" value="TolB, C-terminal domain"/>
    <property type="match status" value="1"/>
</dbReference>
<dbReference type="RefSeq" id="WP_225621176.1">
    <property type="nucleotide sequence ID" value="NZ_JACYFJ010000002.1"/>
</dbReference>
<dbReference type="NCBIfam" id="TIGR02603">
    <property type="entry name" value="CxxCH_TIGR02603"/>
    <property type="match status" value="1"/>
</dbReference>
<evidence type="ECO:0000256" key="3">
    <source>
        <dbReference type="ARBA" id="ARBA00023004"/>
    </source>
</evidence>
<dbReference type="InterPro" id="IPR013427">
    <property type="entry name" value="Haem-bd_dom_put"/>
</dbReference>
<reference evidence="7" key="1">
    <citation type="journal article" date="2019" name="Int. J. Syst. Evol. Microbiol.">
        <title>The Global Catalogue of Microorganisms (GCM) 10K type strain sequencing project: providing services to taxonomists for standard genome sequencing and annotation.</title>
        <authorList>
            <consortium name="The Broad Institute Genomics Platform"/>
            <consortium name="The Broad Institute Genome Sequencing Center for Infectious Disease"/>
            <person name="Wu L."/>
            <person name="Ma J."/>
        </authorList>
    </citation>
    <scope>NUCLEOTIDE SEQUENCE [LARGE SCALE GENOMIC DNA]</scope>
    <source>
        <strain evidence="7">CECT 7477</strain>
    </source>
</reference>
<dbReference type="SUPFAM" id="SSF48371">
    <property type="entry name" value="ARM repeat"/>
    <property type="match status" value="1"/>
</dbReference>
<evidence type="ECO:0000313" key="7">
    <source>
        <dbReference type="Proteomes" id="UP001595814"/>
    </source>
</evidence>
<evidence type="ECO:0000259" key="5">
    <source>
        <dbReference type="PROSITE" id="PS51007"/>
    </source>
</evidence>
<dbReference type="PROSITE" id="PS51007">
    <property type="entry name" value="CYTC"/>
    <property type="match status" value="1"/>
</dbReference>
<dbReference type="Pfam" id="PF23500">
    <property type="entry name" value="DUF7133"/>
    <property type="match status" value="1"/>
</dbReference>
<dbReference type="InterPro" id="IPR036909">
    <property type="entry name" value="Cyt_c-like_dom_sf"/>
</dbReference>
<accession>A0ABV8JT30</accession>
<evidence type="ECO:0000313" key="6">
    <source>
        <dbReference type="EMBL" id="MFC4097301.1"/>
    </source>
</evidence>
<dbReference type="Proteomes" id="UP001595814">
    <property type="component" value="Unassembled WGS sequence"/>
</dbReference>
<dbReference type="InterPro" id="IPR055557">
    <property type="entry name" value="DUF7133"/>
</dbReference>
<dbReference type="EMBL" id="JBHSAW010000010">
    <property type="protein sequence ID" value="MFC4097301.1"/>
    <property type="molecule type" value="Genomic_DNA"/>
</dbReference>
<keyword evidence="1 4" id="KW-0349">Heme</keyword>
<evidence type="ECO:0000256" key="2">
    <source>
        <dbReference type="ARBA" id="ARBA00022723"/>
    </source>
</evidence>
<dbReference type="InterPro" id="IPR011042">
    <property type="entry name" value="6-blade_b-propeller_TolB-like"/>
</dbReference>
<keyword evidence="3 4" id="KW-0408">Iron</keyword>
<gene>
    <name evidence="6" type="ORF">ACFOUT_15525</name>
</gene>
<name>A0ABV8JT30_9FLAO</name>
<evidence type="ECO:0000256" key="4">
    <source>
        <dbReference type="PROSITE-ProRule" id="PRU00433"/>
    </source>
</evidence>
<sequence length="895" mass="98549">MLKKLQFVAKTYFQNRNRYAILMASLAIAGCQDQKVDCTVSTKVPSYPTDSLLTSLKVPEGLEIRAFAGPDITPSPACMAVSAVGEVFVGVDMMGSLGKEMGKGYIKRLVDCNNDGIMDAVTEFAQVDNPRGVLPVGEQVFVLHTRFSETTGKAENMDLIVLNDTDNDGIADGPAKVLIKNLSNPKYLRERGTDHATNGIQMGIDGWIYIAVGDFGFNNATGTDGRQLTCLGGGVLRVRPDGTEMEMYTHGLRNIYDVAIDPFMNIYTRGNTNDGGGWNIRFIHQIQSGEYGYPVLFKNFTEEILPALVDVGGGSGVGALYLDDNRWPTDFNKIPLMGDWGRNYLFVHRVTEDGASFTQQEEKFLKLPQITDVDIDASGKMYLSAWDGAGYSGSPDKGFIVRLVPEGLKSEPFPDISKYYWTGSVVDLLESGSAKVRQSAQLELLKRGDGASDLLDMAKDQGQSLETRVAAIFTYAQLKGGEAIPALEKLTNDASVQEFALRALADRKPYTEQVSVAPFVKGLKDGSDRVKAAAVIGLGRLGKKEVAEHLLAVNVPNSFKAPKFGTEGPHATPNLEMILPHLAVKALVQLKAVDECIKALGSPNEELALWAMRYMHQPKVVTALMEAYKRSSDAGKKEKLLHSLARIYYKEAPYDTSWWWGTRPDTRGPYYKTQPWAETERIQDFLMEEWMATQADDKELYALLNTKYRLDIEDFGVVDTSVQAEEPQPVADLEKIKNKKGQVGEASIEDVMIAMKQIPGDPEKGAELFRSQACNTCHSLKTSEVMKGPFMGQIGSIMNREQITESILKPNASISQGFATVQVKTKEGKMYIGFVTRESADDLTLTNIAGIATQLKKTEITSRKELENSMMPTGLANALSYEELASLISFLEKQK</sequence>
<dbReference type="InterPro" id="IPR011041">
    <property type="entry name" value="Quinoprot_gluc/sorb_DH_b-prop"/>
</dbReference>
<dbReference type="InterPro" id="IPR016024">
    <property type="entry name" value="ARM-type_fold"/>
</dbReference>
<dbReference type="Gene3D" id="1.10.760.10">
    <property type="entry name" value="Cytochrome c-like domain"/>
    <property type="match status" value="1"/>
</dbReference>
<dbReference type="PANTHER" id="PTHR33546:SF1">
    <property type="entry name" value="LARGE, MULTIFUNCTIONAL SECRETED PROTEIN"/>
    <property type="match status" value="1"/>
</dbReference>
<dbReference type="SUPFAM" id="SSF50952">
    <property type="entry name" value="Soluble quinoprotein glucose dehydrogenase"/>
    <property type="match status" value="1"/>
</dbReference>
<dbReference type="PANTHER" id="PTHR33546">
    <property type="entry name" value="LARGE, MULTIFUNCTIONAL SECRETED PROTEIN-RELATED"/>
    <property type="match status" value="1"/>
</dbReference>
<keyword evidence="7" id="KW-1185">Reference proteome</keyword>
<dbReference type="SUPFAM" id="SSF46626">
    <property type="entry name" value="Cytochrome c"/>
    <property type="match status" value="1"/>
</dbReference>